<dbReference type="RefSeq" id="WP_123495799.1">
    <property type="nucleotide sequence ID" value="NZ_MOBL01000007.1"/>
</dbReference>
<evidence type="ECO:0000256" key="1">
    <source>
        <dbReference type="SAM" id="MobiDB-lite"/>
    </source>
</evidence>
<gene>
    <name evidence="2" type="ORF">BK661_08330</name>
</gene>
<dbReference type="EMBL" id="MOBL01000007">
    <property type="protein sequence ID" value="RON34091.1"/>
    <property type="molecule type" value="Genomic_DNA"/>
</dbReference>
<dbReference type="Proteomes" id="UP000283260">
    <property type="component" value="Unassembled WGS sequence"/>
</dbReference>
<name>A0A423J8S4_9PSED</name>
<proteinExistence type="predicted"/>
<feature type="region of interest" description="Disordered" evidence="1">
    <location>
        <begin position="527"/>
        <end position="551"/>
    </location>
</feature>
<organism evidence="2 3">
    <name type="scientific">Pseudomonas frederiksbergensis</name>
    <dbReference type="NCBI Taxonomy" id="104087"/>
    <lineage>
        <taxon>Bacteria</taxon>
        <taxon>Pseudomonadati</taxon>
        <taxon>Pseudomonadota</taxon>
        <taxon>Gammaproteobacteria</taxon>
        <taxon>Pseudomonadales</taxon>
        <taxon>Pseudomonadaceae</taxon>
        <taxon>Pseudomonas</taxon>
    </lineage>
</organism>
<sequence>MKYYGLPLQPMQESGAFLLRAMQNEEMPRLDLLVRESVQNALDAGREGAPDTPVQVDFNLRESSTESIASIFGEGINLSALYDRYADKATMLEIRDSLTEGLTGPLTFGSVENDAPHGNLLKLVFEIGRTRRDNAAGGSWGLGKTCYFRMGAGLVIYYSRIRSGEGFEERLVASMVEDETRTDRLQQASRTGIAWWGAEEELRPVTSSEQIHLVLKKLGIEPFRGDVTGTSILIPFLRGDLIPAFDKENGPRPWWYQNYESYIRIALQRWFCARVDNPAFTGGPYLAARVNGQAVYQRQMLPVFRATQSLYNRAASEDVPSNDYFSQQGVQPENIIRKHIFLRNEFLDGGSAGLVIAALLTAEQLGMGAPHNNPSPGLCVFGRLENAAPYRPIVTFMRKPGMSICWDDSTESRGWAGGFSGSPDGLYMIALFVPQPDKLLLPSDQRGHACSAQYLEGYLRSCERADHAAWVDISGMRVVEKIRTACGKTLRDFGLRPPANAVVRPSIRMARNLADLLLPARGFGSDGRGGKAAPLARRLDTEGGPRRGSLPAPALEIHDVTYVADGLSIGWTLFWGSEEQGSPREIFVEVDSESGPISADAWEESGLGRFPFHLSEGSLAVPGQGKAMLGGTVTEELTNKLRIYANYSEQSPSLKGHLMMRVANPAGKTLRPIFGVRVSKEAGVDCE</sequence>
<protein>
    <submittedName>
        <fullName evidence="2">Uncharacterized protein</fullName>
    </submittedName>
</protein>
<accession>A0A423J8S4</accession>
<evidence type="ECO:0000313" key="2">
    <source>
        <dbReference type="EMBL" id="RON34091.1"/>
    </source>
</evidence>
<dbReference type="AlphaFoldDB" id="A0A423J8S4"/>
<reference evidence="2 3" key="1">
    <citation type="submission" date="2016-10" db="EMBL/GenBank/DDBJ databases">
        <title>Comparative genome analysis of multiple Pseudomonas spp. focuses on biocontrol and plant growth promoting traits.</title>
        <authorList>
            <person name="Tao X.-Y."/>
            <person name="Taylor C.G."/>
        </authorList>
    </citation>
    <scope>NUCLEOTIDE SEQUENCE [LARGE SCALE GENOMIC DNA]</scope>
    <source>
        <strain evidence="2 3">94G2</strain>
    </source>
</reference>
<comment type="caution">
    <text evidence="2">The sequence shown here is derived from an EMBL/GenBank/DDBJ whole genome shotgun (WGS) entry which is preliminary data.</text>
</comment>
<evidence type="ECO:0000313" key="3">
    <source>
        <dbReference type="Proteomes" id="UP000283260"/>
    </source>
</evidence>